<evidence type="ECO:0000313" key="3">
    <source>
        <dbReference type="Proteomes" id="UP000218209"/>
    </source>
</evidence>
<dbReference type="AlphaFoldDB" id="A0A1X6NUD3"/>
<feature type="region of interest" description="Disordered" evidence="1">
    <location>
        <begin position="1"/>
        <end position="36"/>
    </location>
</feature>
<proteinExistence type="predicted"/>
<dbReference type="Proteomes" id="UP000218209">
    <property type="component" value="Unassembled WGS sequence"/>
</dbReference>
<protein>
    <submittedName>
        <fullName evidence="2">Uncharacterized protein</fullName>
    </submittedName>
</protein>
<accession>A0A1X6NUD3</accession>
<evidence type="ECO:0000313" key="2">
    <source>
        <dbReference type="EMBL" id="OSX72221.1"/>
    </source>
</evidence>
<feature type="compositionally biased region" description="Basic residues" evidence="1">
    <location>
        <begin position="8"/>
        <end position="24"/>
    </location>
</feature>
<keyword evidence="3" id="KW-1185">Reference proteome</keyword>
<sequence length="356" mass="38294">MLLSSKRLPAHHRRGRRPPVHRRGDHASPPAAIPTLARHPRSFRAYRRIMKLCTLAVLAMALAAMAPVSGTSINSGDSPDLSLTMQRRLSALLDNRTGTLMAGGSRFHTAIGTARAAANDLTTPDAERQDAIAVCVEARLLVRRLEMGGRCHRFYHAPLSTWSLCCSLRGAMLNRTVAGASGSDADAGAGVASRLCLPLSSVKIAAPSEPPVHGKHYIRLSADLPLRPRDPTGAVVVDKTDPKAAELRGWGWVAIAGAAATTAPLQPRRLAVAARPAMLDDRRMPRPALAVTRTEESQMVLPVGEMFEDQYLALDVGSPYESYDCAAQLDSEDICVYFCCNSAWVATAMCSDMSCF</sequence>
<dbReference type="EMBL" id="KV919076">
    <property type="protein sequence ID" value="OSX72221.1"/>
    <property type="molecule type" value="Genomic_DNA"/>
</dbReference>
<gene>
    <name evidence="2" type="ORF">BU14_0457s0014</name>
</gene>
<organism evidence="2 3">
    <name type="scientific">Porphyra umbilicalis</name>
    <name type="common">Purple laver</name>
    <name type="synonym">Red alga</name>
    <dbReference type="NCBI Taxonomy" id="2786"/>
    <lineage>
        <taxon>Eukaryota</taxon>
        <taxon>Rhodophyta</taxon>
        <taxon>Bangiophyceae</taxon>
        <taxon>Bangiales</taxon>
        <taxon>Bangiaceae</taxon>
        <taxon>Porphyra</taxon>
    </lineage>
</organism>
<reference evidence="2 3" key="1">
    <citation type="submission" date="2017-03" db="EMBL/GenBank/DDBJ databases">
        <title>WGS assembly of Porphyra umbilicalis.</title>
        <authorList>
            <person name="Brawley S.H."/>
            <person name="Blouin N.A."/>
            <person name="Ficko-Blean E."/>
            <person name="Wheeler G.L."/>
            <person name="Lohr M."/>
            <person name="Goodson H.V."/>
            <person name="Jenkins J.W."/>
            <person name="Blaby-Haas C.E."/>
            <person name="Helliwell K.E."/>
            <person name="Chan C."/>
            <person name="Marriage T."/>
            <person name="Bhattacharya D."/>
            <person name="Klein A.S."/>
            <person name="Badis Y."/>
            <person name="Brodie J."/>
            <person name="Cao Y."/>
            <person name="Collen J."/>
            <person name="Dittami S.M."/>
            <person name="Gachon C.M."/>
            <person name="Green B.R."/>
            <person name="Karpowicz S."/>
            <person name="Kim J.W."/>
            <person name="Kudahl U."/>
            <person name="Lin S."/>
            <person name="Michel G."/>
            <person name="Mittag M."/>
            <person name="Olson B.J."/>
            <person name="Pangilinan J."/>
            <person name="Peng Y."/>
            <person name="Qiu H."/>
            <person name="Shu S."/>
            <person name="Singer J.T."/>
            <person name="Smith A.G."/>
            <person name="Sprecher B.N."/>
            <person name="Wagner V."/>
            <person name="Wang W."/>
            <person name="Wang Z.-Y."/>
            <person name="Yan J."/>
            <person name="Yarish C."/>
            <person name="Zoeuner-Riek S."/>
            <person name="Zhuang Y."/>
            <person name="Zou Y."/>
            <person name="Lindquist E.A."/>
            <person name="Grimwood J."/>
            <person name="Barry K."/>
            <person name="Rokhsar D.S."/>
            <person name="Schmutz J."/>
            <person name="Stiller J.W."/>
            <person name="Grossman A.R."/>
            <person name="Prochnik S.E."/>
        </authorList>
    </citation>
    <scope>NUCLEOTIDE SEQUENCE [LARGE SCALE GENOMIC DNA]</scope>
    <source>
        <strain evidence="2">4086291</strain>
    </source>
</reference>
<name>A0A1X6NUD3_PORUM</name>
<evidence type="ECO:0000256" key="1">
    <source>
        <dbReference type="SAM" id="MobiDB-lite"/>
    </source>
</evidence>